<comment type="caution">
    <text evidence="2">The sequence shown here is derived from an EMBL/GenBank/DDBJ whole genome shotgun (WGS) entry which is preliminary data.</text>
</comment>
<accession>A0A1V6RCH1</accession>
<proteinExistence type="predicted"/>
<evidence type="ECO:0000313" key="2">
    <source>
        <dbReference type="EMBL" id="OQD99235.1"/>
    </source>
</evidence>
<dbReference type="AlphaFoldDB" id="A0A1V6RCH1"/>
<protein>
    <submittedName>
        <fullName evidence="2">Uncharacterized protein</fullName>
    </submittedName>
</protein>
<evidence type="ECO:0000256" key="1">
    <source>
        <dbReference type="SAM" id="MobiDB-lite"/>
    </source>
</evidence>
<feature type="compositionally biased region" description="Basic and acidic residues" evidence="1">
    <location>
        <begin position="17"/>
        <end position="31"/>
    </location>
</feature>
<name>A0A1V6RCH1_9EURO</name>
<dbReference type="Proteomes" id="UP000191612">
    <property type="component" value="Unassembled WGS sequence"/>
</dbReference>
<reference evidence="3" key="1">
    <citation type="journal article" date="2017" name="Nat. Microbiol.">
        <title>Global analysis of biosynthetic gene clusters reveals vast potential of secondary metabolite production in Penicillium species.</title>
        <authorList>
            <person name="Nielsen J.C."/>
            <person name="Grijseels S."/>
            <person name="Prigent S."/>
            <person name="Ji B."/>
            <person name="Dainat J."/>
            <person name="Nielsen K.F."/>
            <person name="Frisvad J.C."/>
            <person name="Workman M."/>
            <person name="Nielsen J."/>
        </authorList>
    </citation>
    <scope>NUCLEOTIDE SEQUENCE [LARGE SCALE GENOMIC DNA]</scope>
    <source>
        <strain evidence="3">IBT 29525</strain>
    </source>
</reference>
<sequence length="74" mass="8072">MLRAEKDEEAATSVLKPNKDENEEKVPNDDIDAEKAKLIDVKNHPTGELRGFLGYGPVIVLLACLVPDIDEGAI</sequence>
<keyword evidence="3" id="KW-1185">Reference proteome</keyword>
<dbReference type="EMBL" id="MDYO01000007">
    <property type="protein sequence ID" value="OQD99235.1"/>
    <property type="molecule type" value="Genomic_DNA"/>
</dbReference>
<evidence type="ECO:0000313" key="3">
    <source>
        <dbReference type="Proteomes" id="UP000191612"/>
    </source>
</evidence>
<feature type="region of interest" description="Disordered" evidence="1">
    <location>
        <begin position="1"/>
        <end position="31"/>
    </location>
</feature>
<organism evidence="2 3">
    <name type="scientific">Penicillium solitum</name>
    <dbReference type="NCBI Taxonomy" id="60172"/>
    <lineage>
        <taxon>Eukaryota</taxon>
        <taxon>Fungi</taxon>
        <taxon>Dikarya</taxon>
        <taxon>Ascomycota</taxon>
        <taxon>Pezizomycotina</taxon>
        <taxon>Eurotiomycetes</taxon>
        <taxon>Eurotiomycetidae</taxon>
        <taxon>Eurotiales</taxon>
        <taxon>Aspergillaceae</taxon>
        <taxon>Penicillium</taxon>
    </lineage>
</organism>
<gene>
    <name evidence="2" type="ORF">PENSOL_c007G08812</name>
</gene>